<proteinExistence type="predicted"/>
<protein>
    <submittedName>
        <fullName evidence="2">Uncharacterized protein</fullName>
    </submittedName>
</protein>
<name>A0A1M5KEY4_9BACT</name>
<keyword evidence="3" id="KW-1185">Reference proteome</keyword>
<evidence type="ECO:0000256" key="1">
    <source>
        <dbReference type="SAM" id="SignalP"/>
    </source>
</evidence>
<dbReference type="Proteomes" id="UP000184212">
    <property type="component" value="Unassembled WGS sequence"/>
</dbReference>
<dbReference type="RefSeq" id="WP_143164740.1">
    <property type="nucleotide sequence ID" value="NZ_FQWQ01000001.1"/>
</dbReference>
<organism evidence="2 3">
    <name type="scientific">Chryseolinea serpens</name>
    <dbReference type="NCBI Taxonomy" id="947013"/>
    <lineage>
        <taxon>Bacteria</taxon>
        <taxon>Pseudomonadati</taxon>
        <taxon>Bacteroidota</taxon>
        <taxon>Cytophagia</taxon>
        <taxon>Cytophagales</taxon>
        <taxon>Fulvivirgaceae</taxon>
        <taxon>Chryseolinea</taxon>
    </lineage>
</organism>
<accession>A0A1M5KEY4</accession>
<gene>
    <name evidence="2" type="ORF">SAMN04488109_0602</name>
</gene>
<sequence>MKTLLIVACFSLAQIAYGQCPFVKDGSTHYLNIGNVITADGVKKVCKCNHTVKVGEKCNSAAWVPVNQSQLLEVPPAPAHRPETNEYNDPNDTTPLNGEIDVPFTSPSLWASLEGGRILGCTPNYAFQWKGRNGIMIYATFEINRLQGATCKIFANFQYEDGSPIKDDQDGKFDSKQGNVVTGSEFTPRYAQSRFSNFRLFIPLEELEVSTTAGAVSLKFYLSLESGERVLATTPAYEFILK</sequence>
<dbReference type="EMBL" id="FQWQ01000001">
    <property type="protein sequence ID" value="SHG51265.1"/>
    <property type="molecule type" value="Genomic_DNA"/>
</dbReference>
<dbReference type="OrthoDB" id="3669864at2"/>
<reference evidence="2 3" key="1">
    <citation type="submission" date="2016-11" db="EMBL/GenBank/DDBJ databases">
        <authorList>
            <person name="Jaros S."/>
            <person name="Januszkiewicz K."/>
            <person name="Wedrychowicz H."/>
        </authorList>
    </citation>
    <scope>NUCLEOTIDE SEQUENCE [LARGE SCALE GENOMIC DNA]</scope>
    <source>
        <strain evidence="2 3">DSM 24574</strain>
    </source>
</reference>
<dbReference type="AlphaFoldDB" id="A0A1M5KEY4"/>
<evidence type="ECO:0000313" key="2">
    <source>
        <dbReference type="EMBL" id="SHG51265.1"/>
    </source>
</evidence>
<keyword evidence="1" id="KW-0732">Signal</keyword>
<feature type="signal peptide" evidence="1">
    <location>
        <begin position="1"/>
        <end position="18"/>
    </location>
</feature>
<feature type="chain" id="PRO_5009911641" evidence="1">
    <location>
        <begin position="19"/>
        <end position="242"/>
    </location>
</feature>
<evidence type="ECO:0000313" key="3">
    <source>
        <dbReference type="Proteomes" id="UP000184212"/>
    </source>
</evidence>